<dbReference type="WBParaSite" id="Hba_07120">
    <property type="protein sequence ID" value="Hba_07120"/>
    <property type="gene ID" value="Hba_07120"/>
</dbReference>
<dbReference type="AlphaFoldDB" id="A0A1I7WPN5"/>
<dbReference type="PANTHER" id="PTHR13219:SF6">
    <property type="entry name" value="TRANSMEMBRANE PROTEIN 94"/>
    <property type="match status" value="1"/>
</dbReference>
<accession>A0A1I7WPN5</accession>
<organism evidence="1 2">
    <name type="scientific">Heterorhabditis bacteriophora</name>
    <name type="common">Entomopathogenic nematode worm</name>
    <dbReference type="NCBI Taxonomy" id="37862"/>
    <lineage>
        <taxon>Eukaryota</taxon>
        <taxon>Metazoa</taxon>
        <taxon>Ecdysozoa</taxon>
        <taxon>Nematoda</taxon>
        <taxon>Chromadorea</taxon>
        <taxon>Rhabditida</taxon>
        <taxon>Rhabditina</taxon>
        <taxon>Rhabditomorpha</taxon>
        <taxon>Strongyloidea</taxon>
        <taxon>Heterorhabditidae</taxon>
        <taxon>Heterorhabditis</taxon>
    </lineage>
</organism>
<sequence>MEMAFCTVHSDDRSLHSHLSCQGTGNLVLDACSHVWNGTAVVPLESRTIKTAKDFYQRHSMTGYCLAISYRPVGTSLSSALKGKYIEIPLNHTRKRYCGIPRSHSIGIITISHRTALPAAVQLLDHLETSCVRFVYFSKENELRSRVFAEKLAGWNCHVSLAEEDIDSDDEKSIKDLFLASVAKHRKQWTQTPQVVMKRKRLSKISRLYLNIIYITRKFLLFI</sequence>
<dbReference type="InterPro" id="IPR039720">
    <property type="entry name" value="TMEM94"/>
</dbReference>
<evidence type="ECO:0000313" key="2">
    <source>
        <dbReference type="WBParaSite" id="Hba_07120"/>
    </source>
</evidence>
<reference evidence="2" key="1">
    <citation type="submission" date="2016-11" db="UniProtKB">
        <authorList>
            <consortium name="WormBaseParasite"/>
        </authorList>
    </citation>
    <scope>IDENTIFICATION</scope>
</reference>
<proteinExistence type="predicted"/>
<protein>
    <submittedName>
        <fullName evidence="2">Myotubularin phosphatase domain-containing protein</fullName>
    </submittedName>
</protein>
<dbReference type="Proteomes" id="UP000095283">
    <property type="component" value="Unplaced"/>
</dbReference>
<keyword evidence="1" id="KW-1185">Reference proteome</keyword>
<dbReference type="PANTHER" id="PTHR13219">
    <property type="entry name" value="TRANSMEMBRANE PROTEIN 94"/>
    <property type="match status" value="1"/>
</dbReference>
<evidence type="ECO:0000313" key="1">
    <source>
        <dbReference type="Proteomes" id="UP000095283"/>
    </source>
</evidence>
<name>A0A1I7WPN5_HETBA</name>